<organism evidence="2 3">
    <name type="scientific">Archangium violaceum Cb vi76</name>
    <dbReference type="NCBI Taxonomy" id="1406225"/>
    <lineage>
        <taxon>Bacteria</taxon>
        <taxon>Pseudomonadati</taxon>
        <taxon>Myxococcota</taxon>
        <taxon>Myxococcia</taxon>
        <taxon>Myxococcales</taxon>
        <taxon>Cystobacterineae</taxon>
        <taxon>Archangiaceae</taxon>
        <taxon>Archangium</taxon>
    </lineage>
</organism>
<dbReference type="EMBL" id="JPMI01000217">
    <property type="protein sequence ID" value="KFA90286.1"/>
    <property type="molecule type" value="Genomic_DNA"/>
</dbReference>
<evidence type="ECO:0008006" key="4">
    <source>
        <dbReference type="Google" id="ProtNLM"/>
    </source>
</evidence>
<proteinExistence type="predicted"/>
<dbReference type="InterPro" id="IPR000408">
    <property type="entry name" value="Reg_chr_condens"/>
</dbReference>
<accession>A0A084SPA1</accession>
<comment type="caution">
    <text evidence="2">The sequence shown here is derived from an EMBL/GenBank/DDBJ whole genome shotgun (WGS) entry which is preliminary data.</text>
</comment>
<dbReference type="PANTHER" id="PTHR22870:SF408">
    <property type="entry name" value="OS09G0560450 PROTEIN"/>
    <property type="match status" value="1"/>
</dbReference>
<dbReference type="PANTHER" id="PTHR22870">
    <property type="entry name" value="REGULATOR OF CHROMOSOME CONDENSATION"/>
    <property type="match status" value="1"/>
</dbReference>
<dbReference type="Proteomes" id="UP000028547">
    <property type="component" value="Unassembled WGS sequence"/>
</dbReference>
<evidence type="ECO:0000313" key="2">
    <source>
        <dbReference type="EMBL" id="KFA90286.1"/>
    </source>
</evidence>
<protein>
    <recommendedName>
        <fullName evidence="4">RCC1 repeat-containing protein</fullName>
    </recommendedName>
</protein>
<dbReference type="InterPro" id="IPR009091">
    <property type="entry name" value="RCC1/BLIP-II"/>
</dbReference>
<dbReference type="RefSeq" id="WP_043402884.1">
    <property type="nucleotide sequence ID" value="NZ_JPMI01000217.1"/>
</dbReference>
<name>A0A084SPA1_9BACT</name>
<gene>
    <name evidence="2" type="ORF">Q664_29440</name>
</gene>
<evidence type="ECO:0000313" key="3">
    <source>
        <dbReference type="Proteomes" id="UP000028547"/>
    </source>
</evidence>
<sequence length="108" mass="11770">QKQDGTVWSWGYNYYGQLGDGTTTSRSTPAALSGIDNSTEVEAGGYFSAARKQNGSVWAWGQNSYGQLGDDTTTNHSTPESVQGLIIIIIYPPFPWPPFPYDPPILLP</sequence>
<reference evidence="2 3" key="1">
    <citation type="submission" date="2014-07" db="EMBL/GenBank/DDBJ databases">
        <title>Draft Genome Sequence of Gephyronic Acid Producer, Cystobacter violaceus Strain Cb vi76.</title>
        <authorList>
            <person name="Stevens D.C."/>
            <person name="Young J."/>
            <person name="Carmichael R."/>
            <person name="Tan J."/>
            <person name="Taylor R.E."/>
        </authorList>
    </citation>
    <scope>NUCLEOTIDE SEQUENCE [LARGE SCALE GENOMIC DNA]</scope>
    <source>
        <strain evidence="2 3">Cb vi76</strain>
    </source>
</reference>
<dbReference type="Gene3D" id="2.130.10.30">
    <property type="entry name" value="Regulator of chromosome condensation 1/beta-lactamase-inhibitor protein II"/>
    <property type="match status" value="1"/>
</dbReference>
<evidence type="ECO:0000256" key="1">
    <source>
        <dbReference type="ARBA" id="ARBA00022737"/>
    </source>
</evidence>
<keyword evidence="1" id="KW-0677">Repeat</keyword>
<dbReference type="PROSITE" id="PS50012">
    <property type="entry name" value="RCC1_3"/>
    <property type="match status" value="2"/>
</dbReference>
<dbReference type="PRINTS" id="PR00633">
    <property type="entry name" value="RCCNDNSATION"/>
</dbReference>
<dbReference type="InterPro" id="IPR051210">
    <property type="entry name" value="Ub_ligase/GEF_domain"/>
</dbReference>
<dbReference type="SUPFAM" id="SSF50985">
    <property type="entry name" value="RCC1/BLIP-II"/>
    <property type="match status" value="1"/>
</dbReference>
<dbReference type="Pfam" id="PF00415">
    <property type="entry name" value="RCC1"/>
    <property type="match status" value="2"/>
</dbReference>
<feature type="non-terminal residue" evidence="2">
    <location>
        <position position="1"/>
    </location>
</feature>
<dbReference type="AlphaFoldDB" id="A0A084SPA1"/>